<evidence type="ECO:0000313" key="3">
    <source>
        <dbReference type="Proteomes" id="UP001642409"/>
    </source>
</evidence>
<dbReference type="Proteomes" id="UP001642409">
    <property type="component" value="Unassembled WGS sequence"/>
</dbReference>
<evidence type="ECO:0000313" key="2">
    <source>
        <dbReference type="EMBL" id="CAL5975168.1"/>
    </source>
</evidence>
<dbReference type="EMBL" id="CATOUU010000386">
    <property type="protein sequence ID" value="CAI9927743.1"/>
    <property type="molecule type" value="Genomic_DNA"/>
</dbReference>
<keyword evidence="3" id="KW-1185">Reference proteome</keyword>
<evidence type="ECO:0000313" key="1">
    <source>
        <dbReference type="EMBL" id="CAI9927743.1"/>
    </source>
</evidence>
<reference evidence="1" key="1">
    <citation type="submission" date="2023-06" db="EMBL/GenBank/DDBJ databases">
        <authorList>
            <person name="Kurt Z."/>
        </authorList>
    </citation>
    <scope>NUCLEOTIDE SEQUENCE</scope>
</reference>
<sequence length="175" mass="21090">MTVWQQNFGQAIGQFLQTKTNLIYESDEDIWNSMISLNDKDKRGLWISVAQLLDIPKKQAHDYYHNTWQKKFYDSFSPYKEQMKQQLIENLNTMNVPEAIQCVIKQLQNMYNQKRFYTHEMYQVLYGIAKKIKKVDDESFMIKQIPESDSRENFEYKLSIYDVIAYQMCINYNLM</sequence>
<name>A0AA86NXC3_9EUKA</name>
<gene>
    <name evidence="1" type="ORF">HINF_LOCUS15388</name>
    <name evidence="2" type="ORF">HINF_LOCUS3197</name>
</gene>
<comment type="caution">
    <text evidence="1">The sequence shown here is derived from an EMBL/GenBank/DDBJ whole genome shotgun (WGS) entry which is preliminary data.</text>
</comment>
<organism evidence="1">
    <name type="scientific">Hexamita inflata</name>
    <dbReference type="NCBI Taxonomy" id="28002"/>
    <lineage>
        <taxon>Eukaryota</taxon>
        <taxon>Metamonada</taxon>
        <taxon>Diplomonadida</taxon>
        <taxon>Hexamitidae</taxon>
        <taxon>Hexamitinae</taxon>
        <taxon>Hexamita</taxon>
    </lineage>
</organism>
<accession>A0AA86NXC3</accession>
<reference evidence="2 3" key="2">
    <citation type="submission" date="2024-07" db="EMBL/GenBank/DDBJ databases">
        <authorList>
            <person name="Akdeniz Z."/>
        </authorList>
    </citation>
    <scope>NUCLEOTIDE SEQUENCE [LARGE SCALE GENOMIC DNA]</scope>
</reference>
<dbReference type="EMBL" id="CAXDID020000006">
    <property type="protein sequence ID" value="CAL5975168.1"/>
    <property type="molecule type" value="Genomic_DNA"/>
</dbReference>
<protein>
    <submittedName>
        <fullName evidence="1">Uncharacterized protein</fullName>
    </submittedName>
</protein>
<proteinExistence type="predicted"/>
<dbReference type="AlphaFoldDB" id="A0AA86NXC3"/>